<sequence>MTGNSDSQQGAGSAKPIRERINTSRRTLLKSVGATVGVATIGGTTVTAATQQSDQNNIIMYVGDGQGTSHISIGRYLKAYQEDPDAFPQNTRSAEYNFDRHDNVGLTTVHPHDPDEVITDSAAAATTFSAGVKSYNGGVGGVEDNGEFREVTTILEAVREQGYATGLVTTARMTHATPAAFASHVPDRDQEDEIARQYVDDQNVDVLFGGGRRHFLPGSRDDGRDITQEFQDQGYNYVTTESELDSVNEAPTLGLFAPDSHMSYVLDRMGDESEEPSLPKMTEKAIDILEAESGDNGFFLMVEAARIDHASHANDFAVAHEQTEADDAVGVILDRAAETANDTLVISTADHECGGLSLGTEGPYDVNYDVLDNVTASGEAMNEAISGVEEEFGDEGADEIADLIEEFGGFEPTETEVDAALGYGVGMKDVINERARIGWTTVGHTGEEVPTFASGPNAEQVNSMHDHIDLANIMFETAGIDNPNR</sequence>
<protein>
    <submittedName>
        <fullName evidence="1">Alkaline phosphatase</fullName>
    </submittedName>
</protein>
<gene>
    <name evidence="1" type="ORF">ACFFN7_11370</name>
</gene>
<dbReference type="EMBL" id="JBHMAK010000007">
    <property type="protein sequence ID" value="MFB9811958.1"/>
    <property type="molecule type" value="Genomic_DNA"/>
</dbReference>
<evidence type="ECO:0000313" key="1">
    <source>
        <dbReference type="EMBL" id="MFB9811958.1"/>
    </source>
</evidence>
<comment type="caution">
    <text evidence="1">The sequence shown here is derived from an EMBL/GenBank/DDBJ whole genome shotgun (WGS) entry which is preliminary data.</text>
</comment>
<name>A0ACC6VMD3_9EURY</name>
<organism evidence="1 2">
    <name type="scientific">Haloarcula sebkhae</name>
    <dbReference type="NCBI Taxonomy" id="932660"/>
    <lineage>
        <taxon>Archaea</taxon>
        <taxon>Methanobacteriati</taxon>
        <taxon>Methanobacteriota</taxon>
        <taxon>Stenosarchaea group</taxon>
        <taxon>Halobacteria</taxon>
        <taxon>Halobacteriales</taxon>
        <taxon>Haloarculaceae</taxon>
        <taxon>Haloarcula</taxon>
    </lineage>
</organism>
<dbReference type="Proteomes" id="UP001589559">
    <property type="component" value="Unassembled WGS sequence"/>
</dbReference>
<evidence type="ECO:0000313" key="2">
    <source>
        <dbReference type="Proteomes" id="UP001589559"/>
    </source>
</evidence>
<proteinExistence type="predicted"/>
<reference evidence="1" key="1">
    <citation type="submission" date="2024-09" db="EMBL/GenBank/DDBJ databases">
        <authorList>
            <person name="Sun Q."/>
            <person name="Mori K."/>
        </authorList>
    </citation>
    <scope>NUCLEOTIDE SEQUENCE</scope>
    <source>
        <strain evidence="1">JCM 19018</strain>
    </source>
</reference>
<accession>A0ACC6VMD3</accession>
<keyword evidence="2" id="KW-1185">Reference proteome</keyword>